<dbReference type="Gene3D" id="3.40.50.1240">
    <property type="entry name" value="Phosphoglycerate mutase-like"/>
    <property type="match status" value="1"/>
</dbReference>
<dbReference type="InterPro" id="IPR050275">
    <property type="entry name" value="PGM_Phosphatase"/>
</dbReference>
<dbReference type="SUPFAM" id="SSF53254">
    <property type="entry name" value="Phosphoglycerate mutase-like"/>
    <property type="match status" value="1"/>
</dbReference>
<dbReference type="CDD" id="cd07067">
    <property type="entry name" value="HP_PGM_like"/>
    <property type="match status" value="1"/>
</dbReference>
<organism evidence="1">
    <name type="scientific">marine metagenome</name>
    <dbReference type="NCBI Taxonomy" id="408172"/>
    <lineage>
        <taxon>unclassified sequences</taxon>
        <taxon>metagenomes</taxon>
        <taxon>ecological metagenomes</taxon>
    </lineage>
</organism>
<dbReference type="EMBL" id="UINC01000928">
    <property type="protein sequence ID" value="SUZ64030.1"/>
    <property type="molecule type" value="Genomic_DNA"/>
</dbReference>
<dbReference type="SMART" id="SM00855">
    <property type="entry name" value="PGAM"/>
    <property type="match status" value="1"/>
</dbReference>
<dbReference type="InterPro" id="IPR029033">
    <property type="entry name" value="His_PPase_superfam"/>
</dbReference>
<evidence type="ECO:0000313" key="1">
    <source>
        <dbReference type="EMBL" id="SUZ64030.1"/>
    </source>
</evidence>
<dbReference type="AlphaFoldDB" id="A0A381PAP9"/>
<dbReference type="NCBIfam" id="TIGR03848">
    <property type="entry name" value="MSMEG_4193"/>
    <property type="match status" value="1"/>
</dbReference>
<accession>A0A381PAP9</accession>
<feature type="non-terminal residue" evidence="1">
    <location>
        <position position="1"/>
    </location>
</feature>
<sequence length="213" mass="22930">VASSARPTLILLVRHGQTPTTGVELYGRKPGVHLSAVGWGQAEKVAERISEIDHRRIAAIYSSPLKRTLETATPISEAIGIPVKQKRGLIELDVGAWTGRKLNQLRKLKAWSAVQKYPSGFRFPKGESFVEMQTRMAQTIDGFVANHPGKTVVAVSHADPIRALVAHAMGTHLDLFQRIVVSPCSVTAILYTPSGPVVLAVNNTGDLGSLTPA</sequence>
<dbReference type="GO" id="GO:0016791">
    <property type="term" value="F:phosphatase activity"/>
    <property type="evidence" value="ECO:0007669"/>
    <property type="project" value="TreeGrafter"/>
</dbReference>
<dbReference type="PANTHER" id="PTHR48100">
    <property type="entry name" value="BROAD-SPECIFICITY PHOSPHATASE YOR283W-RELATED"/>
    <property type="match status" value="1"/>
</dbReference>
<dbReference type="PANTHER" id="PTHR48100:SF62">
    <property type="entry name" value="GLUCOSYL-3-PHOSPHOGLYCERATE PHOSPHATASE"/>
    <property type="match status" value="1"/>
</dbReference>
<protein>
    <recommendedName>
        <fullName evidence="2">Phosphoglycerate mutase</fullName>
    </recommendedName>
</protein>
<dbReference type="Pfam" id="PF00300">
    <property type="entry name" value="His_Phos_1"/>
    <property type="match status" value="1"/>
</dbReference>
<dbReference type="InterPro" id="IPR022492">
    <property type="entry name" value="Phosphomutase_MSMEG4193_put"/>
</dbReference>
<evidence type="ECO:0008006" key="2">
    <source>
        <dbReference type="Google" id="ProtNLM"/>
    </source>
</evidence>
<name>A0A381PAP9_9ZZZZ</name>
<dbReference type="PIRSF" id="PIRSF000709">
    <property type="entry name" value="6PFK_2-Ptase"/>
    <property type="match status" value="1"/>
</dbReference>
<proteinExistence type="predicted"/>
<gene>
    <name evidence="1" type="ORF">METZ01_LOCUS16884</name>
</gene>
<dbReference type="GO" id="GO:0005737">
    <property type="term" value="C:cytoplasm"/>
    <property type="evidence" value="ECO:0007669"/>
    <property type="project" value="TreeGrafter"/>
</dbReference>
<reference evidence="1" key="1">
    <citation type="submission" date="2018-05" db="EMBL/GenBank/DDBJ databases">
        <authorList>
            <person name="Lanie J.A."/>
            <person name="Ng W.-L."/>
            <person name="Kazmierczak K.M."/>
            <person name="Andrzejewski T.M."/>
            <person name="Davidsen T.M."/>
            <person name="Wayne K.J."/>
            <person name="Tettelin H."/>
            <person name="Glass J.I."/>
            <person name="Rusch D."/>
            <person name="Podicherti R."/>
            <person name="Tsui H.-C.T."/>
            <person name="Winkler M.E."/>
        </authorList>
    </citation>
    <scope>NUCLEOTIDE SEQUENCE</scope>
</reference>
<dbReference type="InterPro" id="IPR013078">
    <property type="entry name" value="His_Pase_superF_clade-1"/>
</dbReference>